<dbReference type="RefSeq" id="XP_017025619.1">
    <property type="nucleotide sequence ID" value="XM_017170130.3"/>
</dbReference>
<organism evidence="3 4">
    <name type="scientific">Drosophila kikkawai</name>
    <name type="common">Fruit fly</name>
    <dbReference type="NCBI Taxonomy" id="30033"/>
    <lineage>
        <taxon>Eukaryota</taxon>
        <taxon>Metazoa</taxon>
        <taxon>Ecdysozoa</taxon>
        <taxon>Arthropoda</taxon>
        <taxon>Hexapoda</taxon>
        <taxon>Insecta</taxon>
        <taxon>Pterygota</taxon>
        <taxon>Neoptera</taxon>
        <taxon>Endopterygota</taxon>
        <taxon>Diptera</taxon>
        <taxon>Brachycera</taxon>
        <taxon>Muscomorpha</taxon>
        <taxon>Ephydroidea</taxon>
        <taxon>Drosophilidae</taxon>
        <taxon>Drosophila</taxon>
        <taxon>Sophophora</taxon>
    </lineage>
</organism>
<evidence type="ECO:0000256" key="1">
    <source>
        <dbReference type="SAM" id="Coils"/>
    </source>
</evidence>
<dbReference type="OrthoDB" id="7694231at2759"/>
<feature type="coiled-coil region" evidence="1">
    <location>
        <begin position="130"/>
        <end position="262"/>
    </location>
</feature>
<accession>A0A6P4IBQ4</accession>
<reference evidence="4" key="2">
    <citation type="submission" date="2025-08" db="UniProtKB">
        <authorList>
            <consortium name="RefSeq"/>
        </authorList>
    </citation>
    <scope>IDENTIFICATION</scope>
    <source>
        <strain evidence="4">14028-0561.14</strain>
        <tissue evidence="4">Whole fly</tissue>
    </source>
</reference>
<dbReference type="SUPFAM" id="SSF90250">
    <property type="entry name" value="Troponin coil-coiled subunits"/>
    <property type="match status" value="1"/>
</dbReference>
<dbReference type="GeneID" id="108077022"/>
<feature type="compositionally biased region" description="Basic and acidic residues" evidence="2">
    <location>
        <begin position="1"/>
        <end position="18"/>
    </location>
</feature>
<dbReference type="AlphaFoldDB" id="A0A6P4IBQ4"/>
<evidence type="ECO:0000313" key="3">
    <source>
        <dbReference type="Proteomes" id="UP001652661"/>
    </source>
</evidence>
<evidence type="ECO:0000313" key="4">
    <source>
        <dbReference type="RefSeq" id="XP_017025619.1"/>
    </source>
</evidence>
<feature type="compositionally biased region" description="Low complexity" evidence="2">
    <location>
        <begin position="43"/>
        <end position="54"/>
    </location>
</feature>
<dbReference type="OMA" id="ARKSCEM"/>
<keyword evidence="1" id="KW-0175">Coiled coil</keyword>
<dbReference type="InterPro" id="IPR038077">
    <property type="entry name" value="Troponin_sf"/>
</dbReference>
<protein>
    <submittedName>
        <fullName evidence="4">Uncharacterized protein MCAP_0864</fullName>
    </submittedName>
</protein>
<gene>
    <name evidence="4" type="primary">LOC108077022</name>
</gene>
<keyword evidence="3" id="KW-1185">Reference proteome</keyword>
<dbReference type="Proteomes" id="UP001652661">
    <property type="component" value="Chromosome 2L"/>
</dbReference>
<sequence length="338" mass="38618">MPETKMASKENRGCDCRCRNSPGSKTGASGDQQGTIGFPVRDSSTSQSSPRSDASMKVFTSFMLNAWRQRREEVRDLQQVVQGLQNSSMKTKNELHVLNTVMRVEEKRNSELQMQLNQSHMSINKVRTSCESLTSSVQSLTAEKNELCKELNKSRQELKDLEEISGQTKKELFGALSEQSNLQKQLSEEQRSRHQLQLENEELLKKVIMADCKKAQYKKAKEQAQQELAERDARIQTLRAALEEKQRHGSEQTAELERIKAQITEICHRNTSSNFLSLCSASISRLSVTPRTSQEVSSFQRLPLWQKLHRFSTNLIYLLLSYFRPGVPLSRSRHLLLG</sequence>
<name>A0A6P4IBQ4_DROKI</name>
<evidence type="ECO:0000256" key="2">
    <source>
        <dbReference type="SAM" id="MobiDB-lite"/>
    </source>
</evidence>
<feature type="compositionally biased region" description="Polar residues" evidence="2">
    <location>
        <begin position="21"/>
        <end position="35"/>
    </location>
</feature>
<reference evidence="3" key="1">
    <citation type="submission" date="2025-05" db="UniProtKB">
        <authorList>
            <consortium name="RefSeq"/>
        </authorList>
    </citation>
    <scope>NUCLEOTIDE SEQUENCE [LARGE SCALE GENOMIC DNA]</scope>
    <source>
        <strain evidence="3">14028-0561.14</strain>
    </source>
</reference>
<feature type="region of interest" description="Disordered" evidence="2">
    <location>
        <begin position="1"/>
        <end position="54"/>
    </location>
</feature>
<proteinExistence type="predicted"/>